<protein>
    <recommendedName>
        <fullName evidence="7">Alpha-macroglobulin receptor-binding domain-containing protein</fullName>
    </recommendedName>
</protein>
<dbReference type="PANTHER" id="PTHR11412:SF165">
    <property type="entry name" value="ALPHA-2-MACROGLOBULIN"/>
    <property type="match status" value="1"/>
</dbReference>
<reference evidence="8" key="2">
    <citation type="submission" date="2025-09" db="UniProtKB">
        <authorList>
            <consortium name="Ensembl"/>
        </authorList>
    </citation>
    <scope>IDENTIFICATION</scope>
</reference>
<dbReference type="InterPro" id="IPR019742">
    <property type="entry name" value="MacrogloblnA2_CS"/>
</dbReference>
<proteinExistence type="inferred from homology"/>
<accession>A0A8C5X2N5</accession>
<keyword evidence="3" id="KW-0732">Signal</keyword>
<dbReference type="FunFam" id="1.50.10.20:FF:000001">
    <property type="entry name" value="CD109 isoform 1"/>
    <property type="match status" value="1"/>
</dbReference>
<dbReference type="InterPro" id="IPR047565">
    <property type="entry name" value="Alpha-macroglob_thiol-ester_cl"/>
</dbReference>
<dbReference type="Gene3D" id="1.50.10.20">
    <property type="match status" value="1"/>
</dbReference>
<evidence type="ECO:0000256" key="3">
    <source>
        <dbReference type="ARBA" id="ARBA00022729"/>
    </source>
</evidence>
<evidence type="ECO:0000313" key="8">
    <source>
        <dbReference type="Ensembl" id="ENSMCSP00000006055.1"/>
    </source>
</evidence>
<dbReference type="Gene3D" id="2.60.120.1540">
    <property type="match status" value="2"/>
</dbReference>
<reference evidence="8" key="1">
    <citation type="submission" date="2025-08" db="UniProtKB">
        <authorList>
            <consortium name="Ensembl"/>
        </authorList>
    </citation>
    <scope>IDENTIFICATION</scope>
</reference>
<dbReference type="Pfam" id="PF07677">
    <property type="entry name" value="A2M_recep"/>
    <property type="match status" value="1"/>
</dbReference>
<dbReference type="InterPro" id="IPR009048">
    <property type="entry name" value="A-macroglobulin_rcpt-bd"/>
</dbReference>
<dbReference type="SUPFAM" id="SSF48239">
    <property type="entry name" value="Terpenoid cyclases/Protein prenyltransferases"/>
    <property type="match status" value="1"/>
</dbReference>
<organism evidence="8 9">
    <name type="scientific">Malurus cyaneus samueli</name>
    <dbReference type="NCBI Taxonomy" id="2593467"/>
    <lineage>
        <taxon>Eukaryota</taxon>
        <taxon>Metazoa</taxon>
        <taxon>Chordata</taxon>
        <taxon>Craniata</taxon>
        <taxon>Vertebrata</taxon>
        <taxon>Euteleostomi</taxon>
        <taxon>Archelosauria</taxon>
        <taxon>Archosauria</taxon>
        <taxon>Dinosauria</taxon>
        <taxon>Saurischia</taxon>
        <taxon>Theropoda</taxon>
        <taxon>Coelurosauria</taxon>
        <taxon>Aves</taxon>
        <taxon>Neognathae</taxon>
        <taxon>Neoaves</taxon>
        <taxon>Telluraves</taxon>
        <taxon>Australaves</taxon>
        <taxon>Passeriformes</taxon>
        <taxon>Meliphagoidea</taxon>
        <taxon>Maluridae</taxon>
        <taxon>Malurus</taxon>
    </lineage>
</organism>
<dbReference type="AlphaFoldDB" id="A0A8C5X2N5"/>
<dbReference type="InterPro" id="IPR011626">
    <property type="entry name" value="Alpha-macroglobulin_TED"/>
</dbReference>
<keyword evidence="5" id="KW-1015">Disulfide bond</keyword>
<dbReference type="Gene3D" id="2.60.40.690">
    <property type="entry name" value="Alpha-macroglobulin, receptor-binding domain"/>
    <property type="match status" value="1"/>
</dbReference>
<dbReference type="Proteomes" id="UP000694560">
    <property type="component" value="Unplaced"/>
</dbReference>
<keyword evidence="4" id="KW-0722">Serine protease inhibitor</keyword>
<evidence type="ECO:0000256" key="6">
    <source>
        <dbReference type="ARBA" id="ARBA00023180"/>
    </source>
</evidence>
<evidence type="ECO:0000256" key="4">
    <source>
        <dbReference type="ARBA" id="ARBA00022900"/>
    </source>
</evidence>
<sequence length="601" mass="67038">MLQPSIIHNLAHGGGNFLGSFQRAPFSNLLFTPEESVSDTVSLVVPETVVDGSARAYFSVLGDIMGTAMQNLHQLLQMPFGCGEQNMVLFAPNIYVLDYLNKTGQLSEEIKSKATGYLVSGYQRQLKYKHRDGSYSTFGPRYGHCGVWNGAFVLKSFAQARPYIFIEEKHIQDALSWLTQKQKENGCFRSSGTLLNNAMKGGVNDEVTLSAYITIALLEIPLPVTHSVVRNALFCLETAANQQENHVYTKALLAYAFALAGNREKRKALLDSLGKEAIRKDGSVHWQRPGKEPEADLPYYRHRAPSAEVEMTAYVLLAHLTSQPGPAQDELSFAALIAKWISSQQNPNGGFSSTQVKQGGFQRGPAICRGLPAGLPSGSHQRLLLQRLPLPQVPGDYSVEVSGEGCVYLQTSLRYNVQPTQDEAPFTLHVYTVPETCVDSTAHKVFDIGINVSYTGERNVSNMVIVDVKMLSGFIPLKSSVKKIQRTEVNTNHVLLYIEETLSFSFTVERDILVRGLKPAQVKVYDYYETDEFATQEYSAPCTTGRLLLPPLLSTCSSMYFCLPASTCLFLFEFGRHWPNLQAQILELRAWELQSWQVWFW</sequence>
<dbReference type="GO" id="GO:0005615">
    <property type="term" value="C:extracellular space"/>
    <property type="evidence" value="ECO:0007669"/>
    <property type="project" value="InterPro"/>
</dbReference>
<dbReference type="PROSITE" id="PS00477">
    <property type="entry name" value="ALPHA_2_MACROGLOBULIN"/>
    <property type="match status" value="1"/>
</dbReference>
<dbReference type="Pfam" id="PF07678">
    <property type="entry name" value="TED_complement"/>
    <property type="match status" value="1"/>
</dbReference>
<dbReference type="SUPFAM" id="SSF49410">
    <property type="entry name" value="Alpha-macroglobulin receptor domain"/>
    <property type="match status" value="1"/>
</dbReference>
<dbReference type="InterPro" id="IPR008930">
    <property type="entry name" value="Terpenoid_cyclase/PrenylTrfase"/>
</dbReference>
<dbReference type="Ensembl" id="ENSMCST00000006198.1">
    <property type="protein sequence ID" value="ENSMCSP00000006055.1"/>
    <property type="gene ID" value="ENSMCSG00000004298.1"/>
</dbReference>
<keyword evidence="6" id="KW-0325">Glycoprotein</keyword>
<evidence type="ECO:0000256" key="2">
    <source>
        <dbReference type="ARBA" id="ARBA00022690"/>
    </source>
</evidence>
<feature type="domain" description="Alpha-macroglobulin receptor-binding" evidence="7">
    <location>
        <begin position="461"/>
        <end position="538"/>
    </location>
</feature>
<dbReference type="GO" id="GO:0004867">
    <property type="term" value="F:serine-type endopeptidase inhibitor activity"/>
    <property type="evidence" value="ECO:0007669"/>
    <property type="project" value="UniProtKB-KW"/>
</dbReference>
<name>A0A8C5X2N5_9PASS</name>
<dbReference type="SMART" id="SM01419">
    <property type="entry name" value="Thiol-ester_cl"/>
    <property type="match status" value="1"/>
</dbReference>
<dbReference type="CDD" id="cd02897">
    <property type="entry name" value="A2M_2"/>
    <property type="match status" value="1"/>
</dbReference>
<dbReference type="InterPro" id="IPR036595">
    <property type="entry name" value="A-macroglobulin_rcpt-bd_sf"/>
</dbReference>
<evidence type="ECO:0000259" key="7">
    <source>
        <dbReference type="SMART" id="SM01361"/>
    </source>
</evidence>
<dbReference type="PANTHER" id="PTHR11412">
    <property type="entry name" value="MACROGLOBULIN / COMPLEMENT"/>
    <property type="match status" value="1"/>
</dbReference>
<dbReference type="InterPro" id="IPR041813">
    <property type="entry name" value="A2M_TED"/>
</dbReference>
<evidence type="ECO:0000256" key="5">
    <source>
        <dbReference type="ARBA" id="ARBA00023157"/>
    </source>
</evidence>
<dbReference type="OrthoDB" id="9998011at2759"/>
<evidence type="ECO:0000313" key="9">
    <source>
        <dbReference type="Proteomes" id="UP000694560"/>
    </source>
</evidence>
<dbReference type="InterPro" id="IPR050473">
    <property type="entry name" value="A2M/Complement_sys"/>
</dbReference>
<comment type="similarity">
    <text evidence="1">Belongs to the protease inhibitor I39 (alpha-2-macroglobulin) family.</text>
</comment>
<keyword evidence="9" id="KW-1185">Reference proteome</keyword>
<dbReference type="SMART" id="SM01361">
    <property type="entry name" value="A2M_recep"/>
    <property type="match status" value="1"/>
</dbReference>
<evidence type="ECO:0000256" key="1">
    <source>
        <dbReference type="ARBA" id="ARBA00010952"/>
    </source>
</evidence>
<keyword evidence="2" id="KW-0646">Protease inhibitor</keyword>